<comment type="domain">
    <text evidence="8">The N-terminal region contains the highly conserved SGGXDS motif, predicted to be a P-loop motif involved in ATP binding.</text>
</comment>
<dbReference type="NCBIfam" id="TIGR02433">
    <property type="entry name" value="lysidine_TilS_C"/>
    <property type="match status" value="1"/>
</dbReference>
<evidence type="ECO:0000256" key="4">
    <source>
        <dbReference type="ARBA" id="ARBA00022694"/>
    </source>
</evidence>
<evidence type="ECO:0000256" key="1">
    <source>
        <dbReference type="ARBA" id="ARBA00004496"/>
    </source>
</evidence>
<evidence type="ECO:0000259" key="9">
    <source>
        <dbReference type="SMART" id="SM00977"/>
    </source>
</evidence>
<accession>U6RKP1</accession>
<dbReference type="STRING" id="1121098.HMPREF1534_00877"/>
<dbReference type="Proteomes" id="UP000017831">
    <property type="component" value="Unassembled WGS sequence"/>
</dbReference>
<dbReference type="GO" id="GO:0005524">
    <property type="term" value="F:ATP binding"/>
    <property type="evidence" value="ECO:0007669"/>
    <property type="project" value="UniProtKB-UniRule"/>
</dbReference>
<comment type="caution">
    <text evidence="10">The sequence shown here is derived from an EMBL/GenBank/DDBJ whole genome shotgun (WGS) entry which is preliminary data.</text>
</comment>
<evidence type="ECO:0000256" key="7">
    <source>
        <dbReference type="ARBA" id="ARBA00048539"/>
    </source>
</evidence>
<evidence type="ECO:0000256" key="5">
    <source>
        <dbReference type="ARBA" id="ARBA00022741"/>
    </source>
</evidence>
<gene>
    <name evidence="8" type="primary">tilS</name>
    <name evidence="10" type="ORF">HMPREF1534_00877</name>
</gene>
<dbReference type="NCBIfam" id="TIGR02432">
    <property type="entry name" value="lysidine_TilS_N"/>
    <property type="match status" value="1"/>
</dbReference>
<dbReference type="PATRIC" id="fig|1121098.3.peg.891"/>
<dbReference type="GO" id="GO:0005737">
    <property type="term" value="C:cytoplasm"/>
    <property type="evidence" value="ECO:0007669"/>
    <property type="project" value="UniProtKB-SubCell"/>
</dbReference>
<dbReference type="CDD" id="cd01992">
    <property type="entry name" value="TilS_N"/>
    <property type="match status" value="1"/>
</dbReference>
<feature type="domain" description="Lysidine-tRNA(Ile) synthetase C-terminal" evidence="9">
    <location>
        <begin position="375"/>
        <end position="449"/>
    </location>
</feature>
<dbReference type="InterPro" id="IPR014729">
    <property type="entry name" value="Rossmann-like_a/b/a_fold"/>
</dbReference>
<protein>
    <recommendedName>
        <fullName evidence="8">tRNA(Ile)-lysidine synthase</fullName>
        <ecNumber evidence="8">6.3.4.19</ecNumber>
    </recommendedName>
    <alternativeName>
        <fullName evidence="8">tRNA(Ile)-2-lysyl-cytidine synthase</fullName>
    </alternativeName>
    <alternativeName>
        <fullName evidence="8">tRNA(Ile)-lysidine synthetase</fullName>
    </alternativeName>
</protein>
<name>U6RKP1_9BACT</name>
<dbReference type="InterPro" id="IPR012094">
    <property type="entry name" value="tRNA_Ile_lys_synt"/>
</dbReference>
<dbReference type="Gene3D" id="3.40.50.620">
    <property type="entry name" value="HUPs"/>
    <property type="match status" value="1"/>
</dbReference>
<keyword evidence="4 8" id="KW-0819">tRNA processing</keyword>
<evidence type="ECO:0000256" key="2">
    <source>
        <dbReference type="ARBA" id="ARBA00022490"/>
    </source>
</evidence>
<dbReference type="InterPro" id="IPR011063">
    <property type="entry name" value="TilS/TtcA_N"/>
</dbReference>
<keyword evidence="5 8" id="KW-0547">Nucleotide-binding</keyword>
<dbReference type="InterPro" id="IPR012796">
    <property type="entry name" value="Lysidine-tRNA-synth_C"/>
</dbReference>
<dbReference type="EC" id="6.3.4.19" evidence="8"/>
<dbReference type="Pfam" id="PF11734">
    <property type="entry name" value="TilS_C"/>
    <property type="match status" value="1"/>
</dbReference>
<keyword evidence="3 8" id="KW-0436">Ligase</keyword>
<comment type="similarity">
    <text evidence="8">Belongs to the tRNA(Ile)-lysidine synthase family.</text>
</comment>
<evidence type="ECO:0000313" key="10">
    <source>
        <dbReference type="EMBL" id="EOA57065.1"/>
    </source>
</evidence>
<dbReference type="GO" id="GO:0032267">
    <property type="term" value="F:tRNA(Ile)-lysidine synthase activity"/>
    <property type="evidence" value="ECO:0007669"/>
    <property type="project" value="UniProtKB-EC"/>
</dbReference>
<dbReference type="GO" id="GO:0006400">
    <property type="term" value="P:tRNA modification"/>
    <property type="evidence" value="ECO:0007669"/>
    <property type="project" value="UniProtKB-UniRule"/>
</dbReference>
<dbReference type="InterPro" id="IPR012795">
    <property type="entry name" value="tRNA_Ile_lys_synt_N"/>
</dbReference>
<dbReference type="eggNOG" id="COG0037">
    <property type="taxonomic scope" value="Bacteria"/>
</dbReference>
<proteinExistence type="inferred from homology"/>
<dbReference type="Pfam" id="PF01171">
    <property type="entry name" value="ATP_bind_3"/>
    <property type="match status" value="1"/>
</dbReference>
<dbReference type="EMBL" id="AQHY01000009">
    <property type="protein sequence ID" value="EOA57065.1"/>
    <property type="molecule type" value="Genomic_DNA"/>
</dbReference>
<dbReference type="HAMAP" id="MF_01161">
    <property type="entry name" value="tRNA_Ile_lys_synt"/>
    <property type="match status" value="1"/>
</dbReference>
<evidence type="ECO:0000256" key="8">
    <source>
        <dbReference type="HAMAP-Rule" id="MF_01161"/>
    </source>
</evidence>
<feature type="binding site" evidence="8">
    <location>
        <begin position="46"/>
        <end position="51"/>
    </location>
    <ligand>
        <name>ATP</name>
        <dbReference type="ChEBI" id="CHEBI:30616"/>
    </ligand>
</feature>
<keyword evidence="6 8" id="KW-0067">ATP-binding</keyword>
<dbReference type="SMART" id="SM00977">
    <property type="entry name" value="TilS_C"/>
    <property type="match status" value="1"/>
</dbReference>
<dbReference type="SUPFAM" id="SSF56037">
    <property type="entry name" value="PheT/TilS domain"/>
    <property type="match status" value="1"/>
</dbReference>
<sequence>MKENRYSLSIISKKHYLCNMFHLDVNRFIEEKSLFFQKDKILVALSGGADSVALLRVLLALGYTCEAAHCNFHLRGKESDRDENFVRGLCNELNILLHVVHFDTQTYATKHRISIEMAAREMRYEWFEKLRQECDASVIAVAHHRDDSVETFLLNLIRGTGINGLKGIAPLNGHIVRPLLNASRQDILQYLEHLHQDYVTDSTNLQDEYMRNKIRLNILPMLGELNPSVSESIAETANRLAETSLVYNKEMAEAKNRVIKRNGNNLKAIHVERLLTEVAPASLLFEILYPLGFKPLQIKDIFHSLSGQPGKRFISPEWEAVRDREYLLLQTRTIESTTDPTPQLCIKTLDLSDDFIIPKEKDVACLDADKVISPLIIRKWQKGDKFVPFGMTGKKNVSDYLTDRKFSLFEKENQYVVCSDEKIIWLVGERSDNRFRITNTTKRVMIIRLQKER</sequence>
<dbReference type="SUPFAM" id="SSF52402">
    <property type="entry name" value="Adenine nucleotide alpha hydrolases-like"/>
    <property type="match status" value="1"/>
</dbReference>
<dbReference type="PANTHER" id="PTHR43033:SF1">
    <property type="entry name" value="TRNA(ILE)-LYSIDINE SYNTHASE-RELATED"/>
    <property type="match status" value="1"/>
</dbReference>
<comment type="subcellular location">
    <subcellularLocation>
        <location evidence="1 8">Cytoplasm</location>
    </subcellularLocation>
</comment>
<comment type="catalytic activity">
    <reaction evidence="7 8">
        <text>cytidine(34) in tRNA(Ile2) + L-lysine + ATP = lysidine(34) in tRNA(Ile2) + AMP + diphosphate + H(+)</text>
        <dbReference type="Rhea" id="RHEA:43744"/>
        <dbReference type="Rhea" id="RHEA-COMP:10625"/>
        <dbReference type="Rhea" id="RHEA-COMP:10670"/>
        <dbReference type="ChEBI" id="CHEBI:15378"/>
        <dbReference type="ChEBI" id="CHEBI:30616"/>
        <dbReference type="ChEBI" id="CHEBI:32551"/>
        <dbReference type="ChEBI" id="CHEBI:33019"/>
        <dbReference type="ChEBI" id="CHEBI:82748"/>
        <dbReference type="ChEBI" id="CHEBI:83665"/>
        <dbReference type="ChEBI" id="CHEBI:456215"/>
        <dbReference type="EC" id="6.3.4.19"/>
    </reaction>
</comment>
<evidence type="ECO:0000313" key="11">
    <source>
        <dbReference type="Proteomes" id="UP000017831"/>
    </source>
</evidence>
<dbReference type="PANTHER" id="PTHR43033">
    <property type="entry name" value="TRNA(ILE)-LYSIDINE SYNTHASE-RELATED"/>
    <property type="match status" value="1"/>
</dbReference>
<comment type="function">
    <text evidence="8">Ligates lysine onto the cytidine present at position 34 of the AUA codon-specific tRNA(Ile) that contains the anticodon CAU, in an ATP-dependent manner. Cytidine is converted to lysidine, thus changing the amino acid specificity of the tRNA from methionine to isoleucine.</text>
</comment>
<evidence type="ECO:0000256" key="3">
    <source>
        <dbReference type="ARBA" id="ARBA00022598"/>
    </source>
</evidence>
<organism evidence="10 11">
    <name type="scientific">Phocaeicola massiliensis B84634 = Timone 84634 = DSM 17679 = JCM 13223</name>
    <dbReference type="NCBI Taxonomy" id="1121098"/>
    <lineage>
        <taxon>Bacteria</taxon>
        <taxon>Pseudomonadati</taxon>
        <taxon>Bacteroidota</taxon>
        <taxon>Bacteroidia</taxon>
        <taxon>Bacteroidales</taxon>
        <taxon>Bacteroidaceae</taxon>
        <taxon>Phocaeicola</taxon>
    </lineage>
</organism>
<reference evidence="10 11" key="1">
    <citation type="submission" date="2013-04" db="EMBL/GenBank/DDBJ databases">
        <title>The Genome Sequence of Bacteroides massiliensis DSM 17679.</title>
        <authorList>
            <consortium name="The Broad Institute Genomics Platform"/>
            <person name="Earl A."/>
            <person name="Ward D."/>
            <person name="Feldgarden M."/>
            <person name="Gevers D."/>
            <person name="Martens E."/>
            <person name="Fenner L."/>
            <person name="Roux V."/>
            <person name="Mallet M.N."/>
            <person name="Raoult D."/>
            <person name="Walker B."/>
            <person name="Young S."/>
            <person name="Zeng Q."/>
            <person name="Gargeya S."/>
            <person name="Fitzgerald M."/>
            <person name="Haas B."/>
            <person name="Abouelleil A."/>
            <person name="Allen A.W."/>
            <person name="Alvarado L."/>
            <person name="Arachchi H.M."/>
            <person name="Berlin A.M."/>
            <person name="Chapman S.B."/>
            <person name="Gainer-Dewar J."/>
            <person name="Goldberg J."/>
            <person name="Griggs A."/>
            <person name="Gujja S."/>
            <person name="Hansen M."/>
            <person name="Howarth C."/>
            <person name="Imamovic A."/>
            <person name="Ireland A."/>
            <person name="Larimer J."/>
            <person name="McCowan C."/>
            <person name="Murphy C."/>
            <person name="Pearson M."/>
            <person name="Poon T.W."/>
            <person name="Priest M."/>
            <person name="Roberts A."/>
            <person name="Saif S."/>
            <person name="Shea T."/>
            <person name="Sisk P."/>
            <person name="Sykes S."/>
            <person name="Wortman J."/>
            <person name="Nusbaum C."/>
            <person name="Birren B."/>
        </authorList>
    </citation>
    <scope>NUCLEOTIDE SEQUENCE [LARGE SCALE GENOMIC DNA]</scope>
    <source>
        <strain evidence="11">B84634 / Timone 84634 / DSM 17679 / JCM 13223</strain>
    </source>
</reference>
<keyword evidence="11" id="KW-1185">Reference proteome</keyword>
<evidence type="ECO:0000256" key="6">
    <source>
        <dbReference type="ARBA" id="ARBA00022840"/>
    </source>
</evidence>
<dbReference type="HOGENOM" id="CLU_018869_0_1_10"/>
<keyword evidence="2 8" id="KW-0963">Cytoplasm</keyword>
<dbReference type="AlphaFoldDB" id="U6RKP1"/>